<reference evidence="4 5" key="1">
    <citation type="journal article" date="2019" name="Int. J. Syst. Evol. Microbiol.">
        <title>The Global Catalogue of Microorganisms (GCM) 10K type strain sequencing project: providing services to taxonomists for standard genome sequencing and annotation.</title>
        <authorList>
            <consortium name="The Broad Institute Genomics Platform"/>
            <consortium name="The Broad Institute Genome Sequencing Center for Infectious Disease"/>
            <person name="Wu L."/>
            <person name="Ma J."/>
        </authorList>
    </citation>
    <scope>NUCLEOTIDE SEQUENCE [LARGE SCALE GENOMIC DNA]</scope>
    <source>
        <strain evidence="4 5">JCM 6833</strain>
    </source>
</reference>
<dbReference type="Gene3D" id="1.25.40.10">
    <property type="entry name" value="Tetratricopeptide repeat domain"/>
    <property type="match status" value="1"/>
</dbReference>
<evidence type="ECO:0000313" key="4">
    <source>
        <dbReference type="EMBL" id="GAA2578639.1"/>
    </source>
</evidence>
<evidence type="ECO:0000256" key="2">
    <source>
        <dbReference type="ARBA" id="ARBA00023163"/>
    </source>
</evidence>
<keyword evidence="2" id="KW-0804">Transcription</keyword>
<protein>
    <recommendedName>
        <fullName evidence="3">Bacterial transcriptional activator domain-containing protein</fullName>
    </recommendedName>
</protein>
<dbReference type="PANTHER" id="PTHR35807:SF1">
    <property type="entry name" value="TRANSCRIPTIONAL REGULATOR REDD"/>
    <property type="match status" value="1"/>
</dbReference>
<dbReference type="InterPro" id="IPR005158">
    <property type="entry name" value="BTAD"/>
</dbReference>
<keyword evidence="1" id="KW-0805">Transcription regulation</keyword>
<keyword evidence="5" id="KW-1185">Reference proteome</keyword>
<comment type="caution">
    <text evidence="4">The sequence shown here is derived from an EMBL/GenBank/DDBJ whole genome shotgun (WGS) entry which is preliminary data.</text>
</comment>
<dbReference type="Proteomes" id="UP001501509">
    <property type="component" value="Unassembled WGS sequence"/>
</dbReference>
<name>A0ABN3PEV9_9ACTN</name>
<dbReference type="InterPro" id="IPR051677">
    <property type="entry name" value="AfsR-DnrI-RedD_regulator"/>
</dbReference>
<dbReference type="InterPro" id="IPR011990">
    <property type="entry name" value="TPR-like_helical_dom_sf"/>
</dbReference>
<dbReference type="EMBL" id="BAAATD010000001">
    <property type="protein sequence ID" value="GAA2578639.1"/>
    <property type="molecule type" value="Genomic_DNA"/>
</dbReference>
<feature type="domain" description="Bacterial transcriptional activator" evidence="3">
    <location>
        <begin position="29"/>
        <end position="156"/>
    </location>
</feature>
<proteinExistence type="predicted"/>
<sequence length="158" mass="17906">MLWQLRRLTGEQIIQAGHDAVMLADGVHVDLDEAERLVHRPLSTDTDWSLLACPLLPESDDDEVRAARQRWDRLRLLALERLAHTKLAEGDISGAIDVAGHALGIDPLNEGPHRLLAEANLARHDMATARRVYDDYRADLDHNLGVEPSMEFRRLLRR</sequence>
<dbReference type="PANTHER" id="PTHR35807">
    <property type="entry name" value="TRANSCRIPTIONAL REGULATOR REDD-RELATED"/>
    <property type="match status" value="1"/>
</dbReference>
<evidence type="ECO:0000256" key="1">
    <source>
        <dbReference type="ARBA" id="ARBA00023015"/>
    </source>
</evidence>
<accession>A0ABN3PEV9</accession>
<gene>
    <name evidence="4" type="ORF">GCM10010411_08940</name>
</gene>
<dbReference type="SMART" id="SM01043">
    <property type="entry name" value="BTAD"/>
    <property type="match status" value="1"/>
</dbReference>
<dbReference type="SUPFAM" id="SSF48452">
    <property type="entry name" value="TPR-like"/>
    <property type="match status" value="1"/>
</dbReference>
<evidence type="ECO:0000259" key="3">
    <source>
        <dbReference type="SMART" id="SM01043"/>
    </source>
</evidence>
<organism evidence="4 5">
    <name type="scientific">Actinomadura fulvescens</name>
    <dbReference type="NCBI Taxonomy" id="46160"/>
    <lineage>
        <taxon>Bacteria</taxon>
        <taxon>Bacillati</taxon>
        <taxon>Actinomycetota</taxon>
        <taxon>Actinomycetes</taxon>
        <taxon>Streptosporangiales</taxon>
        <taxon>Thermomonosporaceae</taxon>
        <taxon>Actinomadura</taxon>
    </lineage>
</organism>
<dbReference type="Pfam" id="PF03704">
    <property type="entry name" value="BTAD"/>
    <property type="match status" value="1"/>
</dbReference>
<evidence type="ECO:0000313" key="5">
    <source>
        <dbReference type="Proteomes" id="UP001501509"/>
    </source>
</evidence>